<dbReference type="KEGG" id="ery:CP97_14705"/>
<evidence type="ECO:0000313" key="4">
    <source>
        <dbReference type="Proteomes" id="UP000059113"/>
    </source>
</evidence>
<accession>A0A161I455</accession>
<keyword evidence="4" id="KW-1185">Reference proteome</keyword>
<feature type="signal peptide" evidence="2">
    <location>
        <begin position="1"/>
        <end position="27"/>
    </location>
</feature>
<reference evidence="4" key="2">
    <citation type="submission" date="2015-04" db="EMBL/GenBank/DDBJ databases">
        <title>The complete genome sequence of Erythrobacter sp. s21-N3.</title>
        <authorList>
            <person name="Zhuang L."/>
            <person name="Liu Y."/>
            <person name="Shao Z."/>
        </authorList>
    </citation>
    <scope>NUCLEOTIDE SEQUENCE [LARGE SCALE GENOMIC DNA]</scope>
    <source>
        <strain evidence="4">s21-N3</strain>
    </source>
</reference>
<feature type="region of interest" description="Disordered" evidence="1">
    <location>
        <begin position="193"/>
        <end position="212"/>
    </location>
</feature>
<evidence type="ECO:0000256" key="1">
    <source>
        <dbReference type="SAM" id="MobiDB-lite"/>
    </source>
</evidence>
<evidence type="ECO:0000313" key="3">
    <source>
        <dbReference type="EMBL" id="ANC50391.1"/>
    </source>
</evidence>
<organism evidence="3 4">
    <name type="scientific">Aurantiacibacter atlanticus</name>
    <dbReference type="NCBI Taxonomy" id="1648404"/>
    <lineage>
        <taxon>Bacteria</taxon>
        <taxon>Pseudomonadati</taxon>
        <taxon>Pseudomonadota</taxon>
        <taxon>Alphaproteobacteria</taxon>
        <taxon>Sphingomonadales</taxon>
        <taxon>Erythrobacteraceae</taxon>
        <taxon>Aurantiacibacter</taxon>
    </lineage>
</organism>
<dbReference type="PROSITE" id="PS51257">
    <property type="entry name" value="PROKAR_LIPOPROTEIN"/>
    <property type="match status" value="1"/>
</dbReference>
<proteinExistence type="predicted"/>
<dbReference type="AlphaFoldDB" id="A0A161I455"/>
<sequence length="212" mass="22490">MAERTARRSMRWPVALLFLPPVLAILAACDGAAESAPSAAADVVRIPLDETGIREATAMASPDTQNGVWMVAESGQAINFGNVGEDPLLTLACNLGELPSEFVIIRHAEALPGQSALFPIIGNGMRSRFLADTALATGENGGEWLWEARLPANDPQLDVFAGTRDLTATLPGRGMLEIRGSRIPGEFLEWCRAGGETPNAQPAEPAVEDEDS</sequence>
<feature type="chain" id="PRO_5007823627" evidence="2">
    <location>
        <begin position="28"/>
        <end position="212"/>
    </location>
</feature>
<keyword evidence="2" id="KW-0732">Signal</keyword>
<name>A0A161I455_9SPHN</name>
<dbReference type="Proteomes" id="UP000059113">
    <property type="component" value="Chromosome"/>
</dbReference>
<gene>
    <name evidence="3" type="ORF">CP97_14705</name>
</gene>
<evidence type="ECO:0000256" key="2">
    <source>
        <dbReference type="SAM" id="SignalP"/>
    </source>
</evidence>
<dbReference type="EMBL" id="CP011310">
    <property type="protein sequence ID" value="ANC50391.1"/>
    <property type="molecule type" value="Genomic_DNA"/>
</dbReference>
<protein>
    <submittedName>
        <fullName evidence="3">Uncharacterized protein</fullName>
    </submittedName>
</protein>
<reference evidence="3 4" key="1">
    <citation type="journal article" date="2015" name="Int. J. Syst. Evol. Microbiol.">
        <title>Erythrobacter atlanticus sp. nov., a bacterium from ocean sediment able to degrade polycyclic aromatic hydrocarbons.</title>
        <authorList>
            <person name="Zhuang L."/>
            <person name="Liu Y."/>
            <person name="Wang L."/>
            <person name="Wang W."/>
            <person name="Shao Z."/>
        </authorList>
    </citation>
    <scope>NUCLEOTIDE SEQUENCE [LARGE SCALE GENOMIC DNA]</scope>
    <source>
        <strain evidence="4">s21-N3</strain>
    </source>
</reference>